<gene>
    <name evidence="1" type="ORF">g.5646</name>
</gene>
<accession>A0A1B6FFP9</accession>
<feature type="non-terminal residue" evidence="1">
    <location>
        <position position="1"/>
    </location>
</feature>
<evidence type="ECO:0000313" key="1">
    <source>
        <dbReference type="EMBL" id="JAS48793.1"/>
    </source>
</evidence>
<evidence type="ECO:0008006" key="2">
    <source>
        <dbReference type="Google" id="ProtNLM"/>
    </source>
</evidence>
<dbReference type="AlphaFoldDB" id="A0A1B6FFP9"/>
<dbReference type="PANTHER" id="PTHR33198">
    <property type="entry name" value="ANK_REP_REGION DOMAIN-CONTAINING PROTEIN-RELATED"/>
    <property type="match status" value="1"/>
</dbReference>
<reference evidence="1" key="1">
    <citation type="submission" date="2015-11" db="EMBL/GenBank/DDBJ databases">
        <title>De novo transcriptome assembly of four potential Pierce s Disease insect vectors from Arizona vineyards.</title>
        <authorList>
            <person name="Tassone E.E."/>
        </authorList>
    </citation>
    <scope>NUCLEOTIDE SEQUENCE</scope>
</reference>
<proteinExistence type="predicted"/>
<name>A0A1B6FFP9_9HEMI</name>
<dbReference type="EMBL" id="GECZ01020976">
    <property type="protein sequence ID" value="JAS48793.1"/>
    <property type="molecule type" value="Transcribed_RNA"/>
</dbReference>
<sequence length="142" mass="16419">NELYKMSGFGMFRNVTGLSAKPEEQQISMLLYCMGSEAEELLTSLGMPEAQRSSYDVVLKRFNEYFSTKKNIFYHRALFLQRNQLEEEKVDLYINELYKMSGFGMFRNVTGLSAKPEEQQISMLLYCMGSEAEELLTSLDMP</sequence>
<protein>
    <recommendedName>
        <fullName evidence="2">Retrotransposon gag domain-containing protein</fullName>
    </recommendedName>
</protein>
<organism evidence="1">
    <name type="scientific">Cuerna arida</name>
    <dbReference type="NCBI Taxonomy" id="1464854"/>
    <lineage>
        <taxon>Eukaryota</taxon>
        <taxon>Metazoa</taxon>
        <taxon>Ecdysozoa</taxon>
        <taxon>Arthropoda</taxon>
        <taxon>Hexapoda</taxon>
        <taxon>Insecta</taxon>
        <taxon>Pterygota</taxon>
        <taxon>Neoptera</taxon>
        <taxon>Paraneoptera</taxon>
        <taxon>Hemiptera</taxon>
        <taxon>Auchenorrhyncha</taxon>
        <taxon>Membracoidea</taxon>
        <taxon>Cicadellidae</taxon>
        <taxon>Cicadellinae</taxon>
        <taxon>Proconiini</taxon>
        <taxon>Cuerna</taxon>
    </lineage>
</organism>
<feature type="non-terminal residue" evidence="1">
    <location>
        <position position="142"/>
    </location>
</feature>